<feature type="region of interest" description="Disordered" evidence="7">
    <location>
        <begin position="1"/>
        <end position="58"/>
    </location>
</feature>
<dbReference type="PANTHER" id="PTHR11453:SF82">
    <property type="entry name" value="BORON TRANSPORTER 1"/>
    <property type="match status" value="1"/>
</dbReference>
<feature type="transmembrane region" description="Helical" evidence="8">
    <location>
        <begin position="243"/>
        <end position="263"/>
    </location>
</feature>
<dbReference type="Proteomes" id="UP000748025">
    <property type="component" value="Unassembled WGS sequence"/>
</dbReference>
<proteinExistence type="inferred from homology"/>
<evidence type="ECO:0000256" key="2">
    <source>
        <dbReference type="ARBA" id="ARBA00010993"/>
    </source>
</evidence>
<feature type="domain" description="Bicarbonate transporter-like transmembrane" evidence="9">
    <location>
        <begin position="243"/>
        <end position="571"/>
    </location>
</feature>
<protein>
    <recommendedName>
        <fullName evidence="9">Bicarbonate transporter-like transmembrane domain-containing protein</fullName>
    </recommendedName>
</protein>
<comment type="caution">
    <text evidence="10">The sequence shown here is derived from an EMBL/GenBank/DDBJ whole genome shotgun (WGS) entry which is preliminary data.</text>
</comment>
<sequence>MSQQPARGVTAVAAAAATQHHDDHDDHNDHNDHNDQRGHDNHNNHVDDHHVDDNVGGAATTRRREPWWRVHLFRGMVNDVRRRLPFYTSDWLDAWDYRVVPATVYMYFANILPALAFSLDMFSKTGSNYGVNEVLLASVLGSVVFSVFAAQPLVIVGVTGPITVFNYTVYDIMKDTGVDYIGFMAWIGIWSLILHVILAVTNSCNALRWVTRFPCDIFGFYVAFIYIQKGIQVLEHLGYSAPFYLSVVAALLVFMVAYICGELGSSSLFRHPIRVFLKDYGTPLTVIFFTGFVHMGRMRDVELEVLPTGIAFEPTSGRPWLVRFWDLSAGDIFLALPFAVLLTILFWFDHNVSSLIAQGSEYPLRKPAGFHWDIFLLGITTGVAGILGLPFPNGLIPQAPFHTESLCVTKPVKQLDEKGVDKGEYTYEATHVVEQRVSNLAQGLLTLGTMTGPLLVVIHLIPHGVLAGLFFVMGIQALEANGITSKLLFLARDKSLTSNSPSSSALRSIKRRSAIWYFVLIELVGFGATFAITQTVAAVGFPIFIFLLIPLRALLLPRIFTLEELSLLDAPTASDFIMEGIGGSWGGGPSASYAGQPLRDEENAVTAGEPSASLSRSTESIIASHAKNSSSRNLHDTHNGQSNVPGTTTTTTTRRRADHKPDEQLS</sequence>
<dbReference type="GO" id="GO:0050801">
    <property type="term" value="P:monoatomic ion homeostasis"/>
    <property type="evidence" value="ECO:0007669"/>
    <property type="project" value="TreeGrafter"/>
</dbReference>
<organism evidence="10 11">
    <name type="scientific">Claviceps pusilla</name>
    <dbReference type="NCBI Taxonomy" id="123648"/>
    <lineage>
        <taxon>Eukaryota</taxon>
        <taxon>Fungi</taxon>
        <taxon>Dikarya</taxon>
        <taxon>Ascomycota</taxon>
        <taxon>Pezizomycotina</taxon>
        <taxon>Sordariomycetes</taxon>
        <taxon>Hypocreomycetidae</taxon>
        <taxon>Hypocreales</taxon>
        <taxon>Clavicipitaceae</taxon>
        <taxon>Claviceps</taxon>
    </lineage>
</organism>
<gene>
    <name evidence="10" type="ORF">E4U43_004619</name>
</gene>
<comment type="subcellular location">
    <subcellularLocation>
        <location evidence="1">Vacuole membrane</location>
        <topology evidence="1">Multi-pass membrane protein</topology>
    </subcellularLocation>
</comment>
<evidence type="ECO:0000256" key="1">
    <source>
        <dbReference type="ARBA" id="ARBA00004128"/>
    </source>
</evidence>
<evidence type="ECO:0000256" key="5">
    <source>
        <dbReference type="ARBA" id="ARBA00022989"/>
    </source>
</evidence>
<evidence type="ECO:0000313" key="10">
    <source>
        <dbReference type="EMBL" id="KAG5988855.1"/>
    </source>
</evidence>
<feature type="compositionally biased region" description="Polar residues" evidence="7">
    <location>
        <begin position="612"/>
        <end position="632"/>
    </location>
</feature>
<dbReference type="GO" id="GO:0000324">
    <property type="term" value="C:fungal-type vacuole"/>
    <property type="evidence" value="ECO:0007669"/>
    <property type="project" value="TreeGrafter"/>
</dbReference>
<dbReference type="EMBL" id="SRPW01003012">
    <property type="protein sequence ID" value="KAG5988855.1"/>
    <property type="molecule type" value="Genomic_DNA"/>
</dbReference>
<name>A0A9P7N5N6_9HYPO</name>
<feature type="transmembrane region" description="Helical" evidence="8">
    <location>
        <begin position="538"/>
        <end position="555"/>
    </location>
</feature>
<feature type="transmembrane region" description="Helical" evidence="8">
    <location>
        <begin position="454"/>
        <end position="478"/>
    </location>
</feature>
<feature type="transmembrane region" description="Helical" evidence="8">
    <location>
        <begin position="514"/>
        <end position="532"/>
    </location>
</feature>
<dbReference type="GO" id="GO:0005452">
    <property type="term" value="F:solute:inorganic anion antiporter activity"/>
    <property type="evidence" value="ECO:0007669"/>
    <property type="project" value="InterPro"/>
</dbReference>
<dbReference type="PANTHER" id="PTHR11453">
    <property type="entry name" value="ANION EXCHANGE PROTEIN"/>
    <property type="match status" value="1"/>
</dbReference>
<feature type="transmembrane region" description="Helical" evidence="8">
    <location>
        <begin position="134"/>
        <end position="160"/>
    </location>
</feature>
<feature type="domain" description="Bicarbonate transporter-like transmembrane" evidence="9">
    <location>
        <begin position="72"/>
        <end position="238"/>
    </location>
</feature>
<evidence type="ECO:0000256" key="3">
    <source>
        <dbReference type="ARBA" id="ARBA00022554"/>
    </source>
</evidence>
<dbReference type="Pfam" id="PF00955">
    <property type="entry name" value="HCO3_cotransp"/>
    <property type="match status" value="2"/>
</dbReference>
<evidence type="ECO:0000313" key="11">
    <source>
        <dbReference type="Proteomes" id="UP000748025"/>
    </source>
</evidence>
<keyword evidence="4 8" id="KW-0812">Transmembrane</keyword>
<feature type="transmembrane region" description="Helical" evidence="8">
    <location>
        <begin position="213"/>
        <end position="231"/>
    </location>
</feature>
<feature type="transmembrane region" description="Helical" evidence="8">
    <location>
        <begin position="327"/>
        <end position="348"/>
    </location>
</feature>
<evidence type="ECO:0000259" key="9">
    <source>
        <dbReference type="Pfam" id="PF00955"/>
    </source>
</evidence>
<dbReference type="InterPro" id="IPR003020">
    <property type="entry name" value="HCO3_transpt_euk"/>
</dbReference>
<evidence type="ECO:0000256" key="7">
    <source>
        <dbReference type="SAM" id="MobiDB-lite"/>
    </source>
</evidence>
<dbReference type="GO" id="GO:0006820">
    <property type="term" value="P:monoatomic anion transport"/>
    <property type="evidence" value="ECO:0007669"/>
    <property type="project" value="InterPro"/>
</dbReference>
<feature type="compositionally biased region" description="Low complexity" evidence="7">
    <location>
        <begin position="1"/>
        <end position="18"/>
    </location>
</feature>
<dbReference type="GO" id="GO:0080139">
    <property type="term" value="F:borate efflux transmembrane transporter activity"/>
    <property type="evidence" value="ECO:0007669"/>
    <property type="project" value="TreeGrafter"/>
</dbReference>
<dbReference type="InterPro" id="IPR011531">
    <property type="entry name" value="HCO3_transpt-like_TM_dom"/>
</dbReference>
<keyword evidence="3" id="KW-0926">Vacuole</keyword>
<keyword evidence="6 8" id="KW-0472">Membrane</keyword>
<evidence type="ECO:0000256" key="6">
    <source>
        <dbReference type="ARBA" id="ARBA00023136"/>
    </source>
</evidence>
<accession>A0A9P7N5N6</accession>
<dbReference type="FunFam" id="1.10.287.570:FF:000003">
    <property type="entry name" value="Anion exchange family protein"/>
    <property type="match status" value="1"/>
</dbReference>
<keyword evidence="5 8" id="KW-1133">Transmembrane helix</keyword>
<dbReference type="AlphaFoldDB" id="A0A9P7N5N6"/>
<dbReference type="Gene3D" id="1.10.287.570">
    <property type="entry name" value="Helical hairpin bin"/>
    <property type="match status" value="1"/>
</dbReference>
<reference evidence="10" key="1">
    <citation type="journal article" date="2020" name="bioRxiv">
        <title>Whole genome comparisons of ergot fungi reveals the divergence and evolution of species within the genus Claviceps are the result of varying mechanisms driving genome evolution and host range expansion.</title>
        <authorList>
            <person name="Wyka S.A."/>
            <person name="Mondo S.J."/>
            <person name="Liu M."/>
            <person name="Dettman J."/>
            <person name="Nalam V."/>
            <person name="Broders K.D."/>
        </authorList>
    </citation>
    <scope>NUCLEOTIDE SEQUENCE</scope>
    <source>
        <strain evidence="10">CCC 602</strain>
    </source>
</reference>
<feature type="compositionally biased region" description="Basic and acidic residues" evidence="7">
    <location>
        <begin position="19"/>
        <end position="53"/>
    </location>
</feature>
<keyword evidence="11" id="KW-1185">Reference proteome</keyword>
<feature type="transmembrane region" description="Helical" evidence="8">
    <location>
        <begin position="180"/>
        <end position="201"/>
    </location>
</feature>
<feature type="transmembrane region" description="Helical" evidence="8">
    <location>
        <begin position="369"/>
        <end position="391"/>
    </location>
</feature>
<comment type="similarity">
    <text evidence="2">Belongs to the anion exchanger (TC 2.A.31) family.</text>
</comment>
<feature type="transmembrane region" description="Helical" evidence="8">
    <location>
        <begin position="104"/>
        <end position="122"/>
    </location>
</feature>
<dbReference type="OrthoDB" id="1735926at2759"/>
<dbReference type="GO" id="GO:0005886">
    <property type="term" value="C:plasma membrane"/>
    <property type="evidence" value="ECO:0007669"/>
    <property type="project" value="TreeGrafter"/>
</dbReference>
<evidence type="ECO:0000256" key="8">
    <source>
        <dbReference type="SAM" id="Phobius"/>
    </source>
</evidence>
<dbReference type="GO" id="GO:0005774">
    <property type="term" value="C:vacuolar membrane"/>
    <property type="evidence" value="ECO:0007669"/>
    <property type="project" value="UniProtKB-SubCell"/>
</dbReference>
<feature type="region of interest" description="Disordered" evidence="7">
    <location>
        <begin position="591"/>
        <end position="666"/>
    </location>
</feature>
<evidence type="ECO:0000256" key="4">
    <source>
        <dbReference type="ARBA" id="ARBA00022692"/>
    </source>
</evidence>